<name>A0AAV4Y0U3_CAEEX</name>
<reference evidence="1 2" key="1">
    <citation type="submission" date="2021-06" db="EMBL/GenBank/DDBJ databases">
        <title>Caerostris extrusa draft genome.</title>
        <authorList>
            <person name="Kono N."/>
            <person name="Arakawa K."/>
        </authorList>
    </citation>
    <scope>NUCLEOTIDE SEQUENCE [LARGE SCALE GENOMIC DNA]</scope>
</reference>
<comment type="caution">
    <text evidence="1">The sequence shown here is derived from an EMBL/GenBank/DDBJ whole genome shotgun (WGS) entry which is preliminary data.</text>
</comment>
<keyword evidence="2" id="KW-1185">Reference proteome</keyword>
<dbReference type="AlphaFoldDB" id="A0AAV4Y0U3"/>
<protein>
    <submittedName>
        <fullName evidence="1">Uncharacterized protein</fullName>
    </submittedName>
</protein>
<dbReference type="EMBL" id="BPLR01018580">
    <property type="protein sequence ID" value="GIZ00713.1"/>
    <property type="molecule type" value="Genomic_DNA"/>
</dbReference>
<proteinExistence type="predicted"/>
<accession>A0AAV4Y0U3</accession>
<dbReference type="Proteomes" id="UP001054945">
    <property type="component" value="Unassembled WGS sequence"/>
</dbReference>
<evidence type="ECO:0000313" key="2">
    <source>
        <dbReference type="Proteomes" id="UP001054945"/>
    </source>
</evidence>
<organism evidence="1 2">
    <name type="scientific">Caerostris extrusa</name>
    <name type="common">Bark spider</name>
    <name type="synonym">Caerostris bankana</name>
    <dbReference type="NCBI Taxonomy" id="172846"/>
    <lineage>
        <taxon>Eukaryota</taxon>
        <taxon>Metazoa</taxon>
        <taxon>Ecdysozoa</taxon>
        <taxon>Arthropoda</taxon>
        <taxon>Chelicerata</taxon>
        <taxon>Arachnida</taxon>
        <taxon>Araneae</taxon>
        <taxon>Araneomorphae</taxon>
        <taxon>Entelegynae</taxon>
        <taxon>Araneoidea</taxon>
        <taxon>Araneidae</taxon>
        <taxon>Caerostris</taxon>
    </lineage>
</organism>
<sequence>MTDSGIWDTRGFKAAMAMEFDEISTVMVYFSKRAPLISESSGYYVVHVRKFEDLSNCSLSGTYGLRVALLCKPLVSTKSTYQVLEIALI</sequence>
<gene>
    <name evidence="1" type="ORF">CEXT_292901</name>
</gene>
<evidence type="ECO:0000313" key="1">
    <source>
        <dbReference type="EMBL" id="GIZ00713.1"/>
    </source>
</evidence>